<dbReference type="EMBL" id="KN551238">
    <property type="protein sequence ID" value="KHJ92623.1"/>
    <property type="molecule type" value="Genomic_DNA"/>
</dbReference>
<keyword evidence="6" id="KW-1185">Reference proteome</keyword>
<evidence type="ECO:0000256" key="3">
    <source>
        <dbReference type="PROSITE-ProRule" id="PRU00354"/>
    </source>
</evidence>
<name>A0A0B1T513_OESDE</name>
<keyword evidence="2 3" id="KW-0808">Transferase</keyword>
<protein>
    <recommendedName>
        <fullName evidence="4">PABS domain-containing protein</fullName>
    </recommendedName>
</protein>
<dbReference type="Gene3D" id="3.40.50.150">
    <property type="entry name" value="Vaccinia Virus protein VP39"/>
    <property type="match status" value="1"/>
</dbReference>
<gene>
    <name evidence="5" type="ORF">OESDEN_07486</name>
</gene>
<proteinExistence type="inferred from homology"/>
<feature type="active site" description="Proton acceptor" evidence="3">
    <location>
        <position position="81"/>
    </location>
</feature>
<feature type="domain" description="PABS" evidence="4">
    <location>
        <begin position="1"/>
        <end position="120"/>
    </location>
</feature>
<evidence type="ECO:0000256" key="1">
    <source>
        <dbReference type="ARBA" id="ARBA00007867"/>
    </source>
</evidence>
<dbReference type="OrthoDB" id="2016285at2759"/>
<dbReference type="InterPro" id="IPR030374">
    <property type="entry name" value="PABS"/>
</dbReference>
<dbReference type="GO" id="GO:0006596">
    <property type="term" value="P:polyamine biosynthetic process"/>
    <property type="evidence" value="ECO:0007669"/>
    <property type="project" value="UniProtKB-UniRule"/>
</dbReference>
<dbReference type="Proteomes" id="UP000053660">
    <property type="component" value="Unassembled WGS sequence"/>
</dbReference>
<dbReference type="InterPro" id="IPR029063">
    <property type="entry name" value="SAM-dependent_MTases_sf"/>
</dbReference>
<dbReference type="GO" id="GO:0016740">
    <property type="term" value="F:transferase activity"/>
    <property type="evidence" value="ECO:0007669"/>
    <property type="project" value="UniProtKB-UniRule"/>
</dbReference>
<keyword evidence="3" id="KW-0620">Polyamine biosynthesis</keyword>
<dbReference type="PROSITE" id="PS51006">
    <property type="entry name" value="PABS_2"/>
    <property type="match status" value="1"/>
</dbReference>
<evidence type="ECO:0000313" key="6">
    <source>
        <dbReference type="Proteomes" id="UP000053660"/>
    </source>
</evidence>
<evidence type="ECO:0000313" key="5">
    <source>
        <dbReference type="EMBL" id="KHJ92623.1"/>
    </source>
</evidence>
<reference evidence="5 6" key="1">
    <citation type="submission" date="2014-03" db="EMBL/GenBank/DDBJ databases">
        <title>Draft genome of the hookworm Oesophagostomum dentatum.</title>
        <authorList>
            <person name="Mitreva M."/>
        </authorList>
    </citation>
    <scope>NUCLEOTIDE SEQUENCE [LARGE SCALE GENOMIC DNA]</scope>
    <source>
        <strain evidence="5 6">OD-Hann</strain>
    </source>
</reference>
<evidence type="ECO:0000256" key="2">
    <source>
        <dbReference type="ARBA" id="ARBA00022679"/>
    </source>
</evidence>
<dbReference type="AlphaFoldDB" id="A0A0B1T513"/>
<accession>A0A0B1T513</accession>
<comment type="similarity">
    <text evidence="1">Belongs to the spermidine/spermine synthase family.</text>
</comment>
<dbReference type="SUPFAM" id="SSF53335">
    <property type="entry name" value="S-adenosyl-L-methionine-dependent methyltransferases"/>
    <property type="match status" value="1"/>
</dbReference>
<organism evidence="5 6">
    <name type="scientific">Oesophagostomum dentatum</name>
    <name type="common">Nodular worm</name>
    <dbReference type="NCBI Taxonomy" id="61180"/>
    <lineage>
        <taxon>Eukaryota</taxon>
        <taxon>Metazoa</taxon>
        <taxon>Ecdysozoa</taxon>
        <taxon>Nematoda</taxon>
        <taxon>Chromadorea</taxon>
        <taxon>Rhabditida</taxon>
        <taxon>Rhabditina</taxon>
        <taxon>Rhabditomorpha</taxon>
        <taxon>Strongyloidea</taxon>
        <taxon>Strongylidae</taxon>
        <taxon>Oesophagostomum</taxon>
    </lineage>
</organism>
<sequence length="120" mass="13779">MDNPHSRVLLLGLKSGYIKSYLYKHFPNIVLTVVEKDREMLDIALTYFHMRIKSDYAVIIKDPVEYVNKAGGQKYDAIIIDVCKRGKNGKNPTCPMDEMYADQMVKKLASMLNRDGNYIS</sequence>
<evidence type="ECO:0000259" key="4">
    <source>
        <dbReference type="PROSITE" id="PS51006"/>
    </source>
</evidence>
<dbReference type="Pfam" id="PF01564">
    <property type="entry name" value="Spermine_synth"/>
    <property type="match status" value="1"/>
</dbReference>